<evidence type="ECO:0000256" key="1">
    <source>
        <dbReference type="SAM" id="Phobius"/>
    </source>
</evidence>
<organism evidence="2 3">
    <name type="scientific">Shimazuella alba</name>
    <dbReference type="NCBI Taxonomy" id="2690964"/>
    <lineage>
        <taxon>Bacteria</taxon>
        <taxon>Bacillati</taxon>
        <taxon>Bacillota</taxon>
        <taxon>Bacilli</taxon>
        <taxon>Bacillales</taxon>
        <taxon>Thermoactinomycetaceae</taxon>
        <taxon>Shimazuella</taxon>
    </lineage>
</organism>
<sequence length="82" mass="9470">MSSLQYLPHHQLSAKHIGKPMKLVLKNGKVIYGTIQTLHQKGIVFIPVQAEKKKGKVDAQRFFPLFPIFIPFLFFLPFLICF</sequence>
<keyword evidence="1" id="KW-0472">Membrane</keyword>
<protein>
    <submittedName>
        <fullName evidence="2">Uncharacterized protein</fullName>
    </submittedName>
</protein>
<accession>A0A6I4VQ02</accession>
<dbReference type="RefSeq" id="WP_160801076.1">
    <property type="nucleotide sequence ID" value="NZ_WUUL01000004.1"/>
</dbReference>
<feature type="transmembrane region" description="Helical" evidence="1">
    <location>
        <begin position="62"/>
        <end position="80"/>
    </location>
</feature>
<comment type="caution">
    <text evidence="2">The sequence shown here is derived from an EMBL/GenBank/DDBJ whole genome shotgun (WGS) entry which is preliminary data.</text>
</comment>
<keyword evidence="1" id="KW-1133">Transmembrane helix</keyword>
<keyword evidence="1" id="KW-0812">Transmembrane</keyword>
<dbReference type="AlphaFoldDB" id="A0A6I4VQ02"/>
<keyword evidence="3" id="KW-1185">Reference proteome</keyword>
<dbReference type="EMBL" id="WUUL01000004">
    <property type="protein sequence ID" value="MXQ53727.1"/>
    <property type="molecule type" value="Genomic_DNA"/>
</dbReference>
<evidence type="ECO:0000313" key="2">
    <source>
        <dbReference type="EMBL" id="MXQ53727.1"/>
    </source>
</evidence>
<dbReference type="Proteomes" id="UP000430692">
    <property type="component" value="Unassembled WGS sequence"/>
</dbReference>
<reference evidence="2 3" key="1">
    <citation type="submission" date="2019-12" db="EMBL/GenBank/DDBJ databases">
        <title>Whole-genome analyses of novel actinobacteria.</title>
        <authorList>
            <person name="Sahin N."/>
            <person name="Saygin H."/>
        </authorList>
    </citation>
    <scope>NUCLEOTIDE SEQUENCE [LARGE SCALE GENOMIC DNA]</scope>
    <source>
        <strain evidence="2 3">KC615</strain>
    </source>
</reference>
<evidence type="ECO:0000313" key="3">
    <source>
        <dbReference type="Proteomes" id="UP000430692"/>
    </source>
</evidence>
<proteinExistence type="predicted"/>
<gene>
    <name evidence="2" type="ORF">GSM42_08305</name>
</gene>
<name>A0A6I4VQ02_9BACL</name>